<feature type="compositionally biased region" description="Low complexity" evidence="1">
    <location>
        <begin position="99"/>
        <end position="112"/>
    </location>
</feature>
<feature type="region of interest" description="Disordered" evidence="1">
    <location>
        <begin position="92"/>
        <end position="119"/>
    </location>
</feature>
<name>A0A7J7VMH5_PIPKU</name>
<feature type="region of interest" description="Disordered" evidence="1">
    <location>
        <begin position="1"/>
        <end position="38"/>
    </location>
</feature>
<evidence type="ECO:0000313" key="3">
    <source>
        <dbReference type="Proteomes" id="UP000558488"/>
    </source>
</evidence>
<protein>
    <submittedName>
        <fullName evidence="2">Uncharacterized protein</fullName>
    </submittedName>
</protein>
<reference evidence="2 3" key="1">
    <citation type="journal article" date="2020" name="Nature">
        <title>Six reference-quality genomes reveal evolution of bat adaptations.</title>
        <authorList>
            <person name="Jebb D."/>
            <person name="Huang Z."/>
            <person name="Pippel M."/>
            <person name="Hughes G.M."/>
            <person name="Lavrichenko K."/>
            <person name="Devanna P."/>
            <person name="Winkler S."/>
            <person name="Jermiin L.S."/>
            <person name="Skirmuntt E.C."/>
            <person name="Katzourakis A."/>
            <person name="Burkitt-Gray L."/>
            <person name="Ray D.A."/>
            <person name="Sullivan K.A.M."/>
            <person name="Roscito J.G."/>
            <person name="Kirilenko B.M."/>
            <person name="Davalos L.M."/>
            <person name="Corthals A.P."/>
            <person name="Power M.L."/>
            <person name="Jones G."/>
            <person name="Ransome R.D."/>
            <person name="Dechmann D.K.N."/>
            <person name="Locatelli A.G."/>
            <person name="Puechmaille S.J."/>
            <person name="Fedrigo O."/>
            <person name="Jarvis E.D."/>
            <person name="Hiller M."/>
            <person name="Vernes S.C."/>
            <person name="Myers E.W."/>
            <person name="Teeling E.C."/>
        </authorList>
    </citation>
    <scope>NUCLEOTIDE SEQUENCE [LARGE SCALE GENOMIC DNA]</scope>
    <source>
        <strain evidence="2">MPipKuh1</strain>
        <tissue evidence="2">Flight muscle</tissue>
    </source>
</reference>
<sequence>MSEKHRPAASCTPPTGNVPATKVHAPDRNRTWDPSVRRPTLYPLSHTGFGATFSVPSRLWGAWCSLNGQSSATHPVSIVCTHFSLPLAAQHGARAEGDSAPAPWRSSAPRSPDVQEGGDASAVDMRLPVLPGNTQDSSSPLTQKPPLLGFLPRQGHPYRKLLCLPWLPAHSCHSPCLPPG</sequence>
<dbReference type="AlphaFoldDB" id="A0A7J7VMH5"/>
<organism evidence="2 3">
    <name type="scientific">Pipistrellus kuhlii</name>
    <name type="common">Kuhl's pipistrelle</name>
    <dbReference type="NCBI Taxonomy" id="59472"/>
    <lineage>
        <taxon>Eukaryota</taxon>
        <taxon>Metazoa</taxon>
        <taxon>Chordata</taxon>
        <taxon>Craniata</taxon>
        <taxon>Vertebrata</taxon>
        <taxon>Euteleostomi</taxon>
        <taxon>Mammalia</taxon>
        <taxon>Eutheria</taxon>
        <taxon>Laurasiatheria</taxon>
        <taxon>Chiroptera</taxon>
        <taxon>Yangochiroptera</taxon>
        <taxon>Vespertilionidae</taxon>
        <taxon>Pipistrellus</taxon>
    </lineage>
</organism>
<evidence type="ECO:0000313" key="2">
    <source>
        <dbReference type="EMBL" id="KAF6326372.1"/>
    </source>
</evidence>
<dbReference type="Proteomes" id="UP000558488">
    <property type="component" value="Unassembled WGS sequence"/>
</dbReference>
<evidence type="ECO:0000256" key="1">
    <source>
        <dbReference type="SAM" id="MobiDB-lite"/>
    </source>
</evidence>
<accession>A0A7J7VMH5</accession>
<proteinExistence type="predicted"/>
<comment type="caution">
    <text evidence="2">The sequence shown here is derived from an EMBL/GenBank/DDBJ whole genome shotgun (WGS) entry which is preliminary data.</text>
</comment>
<gene>
    <name evidence="2" type="ORF">mPipKuh1_008373</name>
</gene>
<keyword evidence="3" id="KW-1185">Reference proteome</keyword>
<dbReference type="EMBL" id="JACAGB010000014">
    <property type="protein sequence ID" value="KAF6326372.1"/>
    <property type="molecule type" value="Genomic_DNA"/>
</dbReference>
<dbReference type="AntiFam" id="ANF00012">
    <property type="entry name" value="tRNA translation"/>
</dbReference>